<reference evidence="2 3" key="1">
    <citation type="submission" date="2019-09" db="EMBL/GenBank/DDBJ databases">
        <title>Draft genome sequence of the Ebosin-producing strain Streptomyces sp. 139.</title>
        <authorList>
            <person name="Ai L."/>
            <person name="Geng M."/>
            <person name="Ma M."/>
            <person name="Bai L."/>
        </authorList>
    </citation>
    <scope>NUCLEOTIDE SEQUENCE [LARGE SCALE GENOMIC DNA]</scope>
    <source>
        <strain evidence="2 3">139</strain>
    </source>
</reference>
<keyword evidence="3" id="KW-1185">Reference proteome</keyword>
<name>A0ABX5ZNX3_STRTE</name>
<evidence type="ECO:0000313" key="3">
    <source>
        <dbReference type="Proteomes" id="UP000324308"/>
    </source>
</evidence>
<evidence type="ECO:0000313" key="2">
    <source>
        <dbReference type="EMBL" id="QER85945.1"/>
    </source>
</evidence>
<organism evidence="2 3">
    <name type="scientific">Streptomyces tendae</name>
    <dbReference type="NCBI Taxonomy" id="1932"/>
    <lineage>
        <taxon>Bacteria</taxon>
        <taxon>Bacillati</taxon>
        <taxon>Actinomycetota</taxon>
        <taxon>Actinomycetes</taxon>
        <taxon>Kitasatosporales</taxon>
        <taxon>Streptomycetaceae</taxon>
        <taxon>Streptomyces</taxon>
    </lineage>
</organism>
<dbReference type="Proteomes" id="UP000324308">
    <property type="component" value="Chromosome"/>
</dbReference>
<evidence type="ECO:0000256" key="1">
    <source>
        <dbReference type="SAM" id="MobiDB-lite"/>
    </source>
</evidence>
<accession>A0ABX5ZNX3</accession>
<protein>
    <recommendedName>
        <fullName evidence="4">Nucleopolyhedrovirus P10 family protein</fullName>
    </recommendedName>
</protein>
<feature type="region of interest" description="Disordered" evidence="1">
    <location>
        <begin position="133"/>
        <end position="165"/>
    </location>
</feature>
<sequence>MTADRWTRMVRQQAGLGRILPLGGRHDGVWIAERAAGTALRRAAEREVPEVRVDGLRLGLADDLEEAPEPAVPAPPSALPAGPLRLTAEFAATAAWPLPEMASRLRTALAVAAAERVGLAVEEVDLRVTELLDTEPDLPPPSASDASDAPADRPETDGTDGVGRAGDAETERVAAAVLAVPGVSRLTGTWGRPVRLSERPAGDDALPRRHARVDLAVGAEFLPLEVARAVRAAVAASLPDRPTVAVLVTDLD</sequence>
<dbReference type="EMBL" id="CP043959">
    <property type="protein sequence ID" value="QER85945.1"/>
    <property type="molecule type" value="Genomic_DNA"/>
</dbReference>
<gene>
    <name evidence="2" type="ORF">F3L20_08620</name>
</gene>
<evidence type="ECO:0008006" key="4">
    <source>
        <dbReference type="Google" id="ProtNLM"/>
    </source>
</evidence>
<proteinExistence type="predicted"/>
<dbReference type="RefSeq" id="WP_150153558.1">
    <property type="nucleotide sequence ID" value="NZ_CP043959.1"/>
</dbReference>